<dbReference type="GO" id="GO:0044550">
    <property type="term" value="P:secondary metabolite biosynthetic process"/>
    <property type="evidence" value="ECO:0007669"/>
    <property type="project" value="UniProtKB-ARBA"/>
</dbReference>
<dbReference type="Pfam" id="PF00668">
    <property type="entry name" value="Condensation"/>
    <property type="match status" value="2"/>
</dbReference>
<dbReference type="GO" id="GO:0017000">
    <property type="term" value="P:antibiotic biosynthetic process"/>
    <property type="evidence" value="ECO:0007669"/>
    <property type="project" value="UniProtKB-KW"/>
</dbReference>
<dbReference type="FunFam" id="3.40.50.980:FF:000001">
    <property type="entry name" value="Non-ribosomal peptide synthetase"/>
    <property type="match status" value="1"/>
</dbReference>
<dbReference type="Gene3D" id="2.30.38.10">
    <property type="entry name" value="Luciferase, Domain 3"/>
    <property type="match status" value="1"/>
</dbReference>
<dbReference type="GO" id="GO:0031177">
    <property type="term" value="F:phosphopantetheine binding"/>
    <property type="evidence" value="ECO:0007669"/>
    <property type="project" value="InterPro"/>
</dbReference>
<dbReference type="PROSITE" id="PS00012">
    <property type="entry name" value="PHOSPHOPANTETHEINE"/>
    <property type="match status" value="1"/>
</dbReference>
<dbReference type="NCBIfam" id="TIGR01720">
    <property type="entry name" value="NRPS-para261"/>
    <property type="match status" value="1"/>
</dbReference>
<protein>
    <submittedName>
        <fullName evidence="7">Amino acid adenylation domain protein</fullName>
    </submittedName>
</protein>
<keyword evidence="3" id="KW-0596">Phosphopantetheine</keyword>
<dbReference type="Gene3D" id="3.30.300.30">
    <property type="match status" value="1"/>
</dbReference>
<dbReference type="SMART" id="SM00823">
    <property type="entry name" value="PKS_PP"/>
    <property type="match status" value="1"/>
</dbReference>
<reference evidence="7" key="2">
    <citation type="submission" date="2011-01" db="EMBL/GenBank/DDBJ databases">
        <title>The Non-contiguous Finished genome of Clostridium papyrosolvens.</title>
        <authorList>
            <person name="Lucas S."/>
            <person name="Copeland A."/>
            <person name="Lapidus A."/>
            <person name="Cheng J.-F."/>
            <person name="Goodwin L."/>
            <person name="Pitluck S."/>
            <person name="Misra M."/>
            <person name="Chertkov O."/>
            <person name="Detter J.C."/>
            <person name="Han C."/>
            <person name="Tapia R."/>
            <person name="Land M."/>
            <person name="Hauser L."/>
            <person name="Kyrpides N."/>
            <person name="Ivanova N."/>
            <person name="Pagani I."/>
            <person name="Mouttaki H."/>
            <person name="He Z."/>
            <person name="Zhou J."/>
            <person name="Hemme C.L."/>
            <person name="Woyke T."/>
        </authorList>
    </citation>
    <scope>NUCLEOTIDE SEQUENCE [LARGE SCALE GENOMIC DNA]</scope>
    <source>
        <strain evidence="7">DSM 2782</strain>
    </source>
</reference>
<evidence type="ECO:0000256" key="1">
    <source>
        <dbReference type="ARBA" id="ARBA00001957"/>
    </source>
</evidence>
<dbReference type="RefSeq" id="WP_004618795.1">
    <property type="nucleotide sequence ID" value="NZ_ACXX02000005.1"/>
</dbReference>
<feature type="domain" description="Carrier" evidence="6">
    <location>
        <begin position="966"/>
        <end position="1040"/>
    </location>
</feature>
<evidence type="ECO:0000256" key="3">
    <source>
        <dbReference type="ARBA" id="ARBA00022450"/>
    </source>
</evidence>
<proteinExistence type="inferred from homology"/>
<dbReference type="Pfam" id="PF00501">
    <property type="entry name" value="AMP-binding"/>
    <property type="match status" value="1"/>
</dbReference>
<dbReference type="PANTHER" id="PTHR45398:SF1">
    <property type="entry name" value="ENZYME, PUTATIVE (JCVI)-RELATED"/>
    <property type="match status" value="1"/>
</dbReference>
<dbReference type="InterPro" id="IPR001242">
    <property type="entry name" value="Condensation_dom"/>
</dbReference>
<dbReference type="InterPro" id="IPR025110">
    <property type="entry name" value="AMP-bd_C"/>
</dbReference>
<evidence type="ECO:0000313" key="7">
    <source>
        <dbReference type="EMBL" id="EGD47998.1"/>
    </source>
</evidence>
<dbReference type="GO" id="GO:0043041">
    <property type="term" value="P:amino acid activation for nonribosomal peptide biosynthetic process"/>
    <property type="evidence" value="ECO:0007669"/>
    <property type="project" value="UniProtKB-ARBA"/>
</dbReference>
<dbReference type="InterPro" id="IPR020806">
    <property type="entry name" value="PKS_PP-bd"/>
</dbReference>
<dbReference type="InterPro" id="IPR000873">
    <property type="entry name" value="AMP-dep_synth/lig_dom"/>
</dbReference>
<dbReference type="InterPro" id="IPR023213">
    <property type="entry name" value="CAT-like_dom_sf"/>
</dbReference>
<dbReference type="Pfam" id="PF00550">
    <property type="entry name" value="PP-binding"/>
    <property type="match status" value="1"/>
</dbReference>
<dbReference type="InterPro" id="IPR009081">
    <property type="entry name" value="PP-bd_ACP"/>
</dbReference>
<evidence type="ECO:0000313" key="8">
    <source>
        <dbReference type="Proteomes" id="UP000003860"/>
    </source>
</evidence>
<dbReference type="OrthoDB" id="51171at2"/>
<dbReference type="InterPro" id="IPR010071">
    <property type="entry name" value="AA_adenyl_dom"/>
</dbReference>
<dbReference type="SUPFAM" id="SSF52777">
    <property type="entry name" value="CoA-dependent acyltransferases"/>
    <property type="match status" value="4"/>
</dbReference>
<dbReference type="FunFam" id="3.40.50.12780:FF:000012">
    <property type="entry name" value="Non-ribosomal peptide synthetase"/>
    <property type="match status" value="1"/>
</dbReference>
<dbReference type="PROSITE" id="PS00455">
    <property type="entry name" value="AMP_BINDING"/>
    <property type="match status" value="1"/>
</dbReference>
<evidence type="ECO:0000256" key="4">
    <source>
        <dbReference type="ARBA" id="ARBA00022553"/>
    </source>
</evidence>
<organism evidence="7 8">
    <name type="scientific">Ruminiclostridium papyrosolvens DSM 2782</name>
    <dbReference type="NCBI Taxonomy" id="588581"/>
    <lineage>
        <taxon>Bacteria</taxon>
        <taxon>Bacillati</taxon>
        <taxon>Bacillota</taxon>
        <taxon>Clostridia</taxon>
        <taxon>Eubacteriales</taxon>
        <taxon>Oscillospiraceae</taxon>
        <taxon>Ruminiclostridium</taxon>
    </lineage>
</organism>
<dbReference type="InterPro" id="IPR036736">
    <property type="entry name" value="ACP-like_sf"/>
</dbReference>
<dbReference type="NCBIfam" id="TIGR01733">
    <property type="entry name" value="AA-adenyl-dom"/>
    <property type="match status" value="1"/>
</dbReference>
<sequence length="1515" mass="172224">MTKISEHYPLTHPQKGIWLTESFYKGTGVCNIAQSVKLGKELELEFLQSAINKVIEQNDGIRLRMVETKGEIMQMVSPYREYQLETVDFSSDENENDVRAWVENHTKSAFCLLDSDLFYFAVLKLLDGENVLYLKVHHLITDAWGMSLFVNQVIEYYSILKEGGELPELMKPSYAEYIASEAEYLKSKRYGNDKEFWNKEFETAPPQTGISRETGDYRNIEAARKTYLIAPELTASIQSFCKANNISAYVFFLTALYVYRLRISSLKDIVIGTVFHNRTNAADKNTAGMFVNTIPFRINISGDSTWLDALKSASKKIAAVLRHQRYPYDLLLQDLRQKYKMEETLFDVILSYQNSVFNASQEWHFNGYETNTIAMHISDRENAGQILLEIDYQTAVYSGEEILKFINHLMNLIGNGIEKPDKAISEIELLSESEKSELLYGFNIGLSGHCEDKTIHQLFESCVERTKNLTALVYKYKNLTYGEVNERANRLARTLRGLGVKPDSLVGIVADRSFEMVIGILGILKAGGAYVPISPDYPMERIDFILKDSGITLILTQSCYMNFIEEAAGSRNTHKLKIINLEDEKSYAEDSSNIESVNSPDNLAYVIYTSGSTGVPKGVMVKHRSVINILNALQQEYPLTEYDSFLFKTTYTFDVSVAELFGWFFCGGKLVILEKDGEKDPKSIAEAVSKNSITHINFVPSMLNGFLNALDDRDISKLGSLKYVFAAGEALPPATVKKFHSKLKGCRLENLYGPTEATVYATRFETDEVLSEKSVPIGKPFQNIKAYILNREHCLLPAGIAGELCLGGAGLARGYLNREELTNEKFIDNPYMKGEKIYLTGDLAKWNKDGSMEFLGRIDHQVKIRGYRIELGEIESVLLQHEFVREAAVIAREDGGSLYLCAYIVSADSTTAEELREFLQQKLPEYMLPSFYVFIEKIPLLWSGKIDKKVLPAPLDLLEKRTEYKEPENGTEQVLVQAWTEALGLGRVGVEDNFFSLGGDSIKAIQIVSFLNKHNMKIEITDLFRHPTIKKLAVKVREKTREAYQGMVTGEIKLSPIQKWFFESNFTDMHYWNQAFMLFSSNGFDENRVRQVFTEIIMHHDALRMVFRQETGQFIQINRGEEGELFSLNVWKLEGATDDTWRIEQSAGKIQSSLNLEKGPLVKLGLFKTPSGDHLLLAIHHLVVDGVSWRILLEDFAKGYKQLSEDKAVKFDRKTDSYREWIENLQRYAESSELQSQCGYWEEQKGITGLPGGNGSFSDRQKDSNTVTVCLNREITGKLLKDTHRAYNTGINDILLTALGLTISEWSGNSRIFIDVEGHGREQISDELDVSRTIGWFTSVFPVKLDMSYREDLPCEIKAVKEYMRNIPDKGVGYGVLRYLTPYGKKQFGTNPQKPEIRFNYLGDFDAFIEQSLFTLSDIPTGPLVSSHSERQYALDINILVIHGSLNVMINYNKFQYDEKLVNKLAESFRVQLIKIIHHCTEKNISEITPGDLTSKSLGQKDMDDIFAELEDKNF</sequence>
<dbReference type="CDD" id="cd19534">
    <property type="entry name" value="E_NRPS"/>
    <property type="match status" value="1"/>
</dbReference>
<dbReference type="Gene3D" id="3.40.50.980">
    <property type="match status" value="2"/>
</dbReference>
<dbReference type="InterPro" id="IPR020845">
    <property type="entry name" value="AMP-binding_CS"/>
</dbReference>
<dbReference type="FunFam" id="3.30.300.30:FF:000010">
    <property type="entry name" value="Enterobactin synthetase component F"/>
    <property type="match status" value="1"/>
</dbReference>
<dbReference type="Gene3D" id="3.30.559.30">
    <property type="entry name" value="Nonribosomal peptide synthetase, condensation domain"/>
    <property type="match status" value="2"/>
</dbReference>
<dbReference type="InterPro" id="IPR006162">
    <property type="entry name" value="Ppantetheine_attach_site"/>
</dbReference>
<dbReference type="SUPFAM" id="SSF56801">
    <property type="entry name" value="Acetyl-CoA synthetase-like"/>
    <property type="match status" value="1"/>
</dbReference>
<gene>
    <name evidence="7" type="ORF">Cpap_2684</name>
</gene>
<keyword evidence="8" id="KW-1185">Reference proteome</keyword>
<evidence type="ECO:0000259" key="6">
    <source>
        <dbReference type="PROSITE" id="PS50075"/>
    </source>
</evidence>
<dbReference type="InterPro" id="IPR010060">
    <property type="entry name" value="NRPS_synth"/>
</dbReference>
<dbReference type="SUPFAM" id="SSF47336">
    <property type="entry name" value="ACP-like"/>
    <property type="match status" value="1"/>
</dbReference>
<dbReference type="PANTHER" id="PTHR45398">
    <property type="match status" value="1"/>
</dbReference>
<dbReference type="Proteomes" id="UP000003860">
    <property type="component" value="Unassembled WGS sequence"/>
</dbReference>
<dbReference type="Gene3D" id="3.30.559.10">
    <property type="entry name" value="Chloramphenicol acetyltransferase-like domain"/>
    <property type="match status" value="2"/>
</dbReference>
<dbReference type="EMBL" id="ACXX02000005">
    <property type="protein sequence ID" value="EGD47998.1"/>
    <property type="molecule type" value="Genomic_DNA"/>
</dbReference>
<dbReference type="InterPro" id="IPR045851">
    <property type="entry name" value="AMP-bd_C_sf"/>
</dbReference>
<dbReference type="FunFam" id="1.10.1200.10:FF:000005">
    <property type="entry name" value="Nonribosomal peptide synthetase 1"/>
    <property type="match status" value="1"/>
</dbReference>
<reference evidence="7" key="1">
    <citation type="submission" date="2009-07" db="EMBL/GenBank/DDBJ databases">
        <authorList>
            <consortium name="US DOE Joint Genome Institute (JGI-PGF)"/>
            <person name="Lucas S."/>
            <person name="Copeland A."/>
            <person name="Lapidus A."/>
            <person name="Glavina del Rio T."/>
            <person name="Tice H."/>
            <person name="Bruce D."/>
            <person name="Goodwin L."/>
            <person name="Pitluck S."/>
            <person name="Larimer F."/>
            <person name="Land M.L."/>
            <person name="Mouttaki H."/>
            <person name="He Z."/>
            <person name="Zhou J."/>
            <person name="Hemme C.L."/>
        </authorList>
    </citation>
    <scope>NUCLEOTIDE SEQUENCE</scope>
    <source>
        <strain evidence="7">DSM 2782</strain>
    </source>
</reference>
<dbReference type="GO" id="GO:0008610">
    <property type="term" value="P:lipid biosynthetic process"/>
    <property type="evidence" value="ECO:0007669"/>
    <property type="project" value="UniProtKB-ARBA"/>
</dbReference>
<dbReference type="STRING" id="588581.Cpap_2684"/>
<comment type="cofactor">
    <cofactor evidence="1">
        <name>pantetheine 4'-phosphate</name>
        <dbReference type="ChEBI" id="CHEBI:47942"/>
    </cofactor>
</comment>
<accession>F1TC83</accession>
<dbReference type="PROSITE" id="PS50075">
    <property type="entry name" value="CARRIER"/>
    <property type="match status" value="1"/>
</dbReference>
<name>F1TC83_9FIRM</name>
<comment type="similarity">
    <text evidence="2">Belongs to the ATP-dependent AMP-binding enzyme family.</text>
</comment>
<keyword evidence="5" id="KW-0045">Antibiotic biosynthesis</keyword>
<keyword evidence="4" id="KW-0597">Phosphoprotein</keyword>
<dbReference type="GO" id="GO:0003824">
    <property type="term" value="F:catalytic activity"/>
    <property type="evidence" value="ECO:0007669"/>
    <property type="project" value="InterPro"/>
</dbReference>
<evidence type="ECO:0000256" key="2">
    <source>
        <dbReference type="ARBA" id="ARBA00006432"/>
    </source>
</evidence>
<dbReference type="eggNOG" id="COG1020">
    <property type="taxonomic scope" value="Bacteria"/>
</dbReference>
<dbReference type="Gene3D" id="1.10.1200.10">
    <property type="entry name" value="ACP-like"/>
    <property type="match status" value="1"/>
</dbReference>
<comment type="caution">
    <text evidence="7">The sequence shown here is derived from an EMBL/GenBank/DDBJ whole genome shotgun (WGS) entry which is preliminary data.</text>
</comment>
<dbReference type="Pfam" id="PF13193">
    <property type="entry name" value="AMP-binding_C"/>
    <property type="match status" value="1"/>
</dbReference>
<dbReference type="CDD" id="cd05930">
    <property type="entry name" value="A_NRPS"/>
    <property type="match status" value="1"/>
</dbReference>
<evidence type="ECO:0000256" key="5">
    <source>
        <dbReference type="ARBA" id="ARBA00023194"/>
    </source>
</evidence>